<accession>A0ABT2W5Z0</accession>
<sequence length="149" mass="17322">MKNWIKFPILICLFIVMIIYSNKIEAENAEKRDSVLNNDVQFKGCVVDFRTSNNHAFGLIRLKLTESSVDTFNDSLTTGIYPYRINGDIAEIYTTISDGLDYNDTISVNSKSHEIEFKETKNHKKFVSELYVIEDFDNIKFVKKKTEFQ</sequence>
<dbReference type="Proteomes" id="UP001208649">
    <property type="component" value="Unassembled WGS sequence"/>
</dbReference>
<reference evidence="2" key="1">
    <citation type="submission" date="2023-07" db="EMBL/GenBank/DDBJ databases">
        <title>Chryseobacterium sp. strain PBS4-4 Genome sequencing and assembly.</title>
        <authorList>
            <person name="Jung Y."/>
        </authorList>
    </citation>
    <scope>NUCLEOTIDE SEQUENCE [LARGE SCALE GENOMIC DNA]</scope>
    <source>
        <strain evidence="2">PBS4-4</strain>
    </source>
</reference>
<gene>
    <name evidence="1" type="ORF">NZ698_10470</name>
</gene>
<evidence type="ECO:0008006" key="3">
    <source>
        <dbReference type="Google" id="ProtNLM"/>
    </source>
</evidence>
<organism evidence="1 2">
    <name type="scientific">Chryseobacterium edaphi</name>
    <dbReference type="NCBI Taxonomy" id="2976532"/>
    <lineage>
        <taxon>Bacteria</taxon>
        <taxon>Pseudomonadati</taxon>
        <taxon>Bacteroidota</taxon>
        <taxon>Flavobacteriia</taxon>
        <taxon>Flavobacteriales</taxon>
        <taxon>Weeksellaceae</taxon>
        <taxon>Chryseobacterium group</taxon>
        <taxon>Chryseobacterium</taxon>
    </lineage>
</organism>
<keyword evidence="2" id="KW-1185">Reference proteome</keyword>
<evidence type="ECO:0000313" key="2">
    <source>
        <dbReference type="Proteomes" id="UP001208649"/>
    </source>
</evidence>
<dbReference type="RefSeq" id="WP_263003056.1">
    <property type="nucleotide sequence ID" value="NZ_JAOTEM010000002.1"/>
</dbReference>
<evidence type="ECO:0000313" key="1">
    <source>
        <dbReference type="EMBL" id="MCU7617621.1"/>
    </source>
</evidence>
<comment type="caution">
    <text evidence="1">The sequence shown here is derived from an EMBL/GenBank/DDBJ whole genome shotgun (WGS) entry which is preliminary data.</text>
</comment>
<name>A0ABT2W5Z0_9FLAO</name>
<protein>
    <recommendedName>
        <fullName evidence="3">DUF4369 domain-containing protein</fullName>
    </recommendedName>
</protein>
<dbReference type="EMBL" id="JAOTEM010000002">
    <property type="protein sequence ID" value="MCU7617621.1"/>
    <property type="molecule type" value="Genomic_DNA"/>
</dbReference>
<proteinExistence type="predicted"/>